<evidence type="ECO:0000313" key="2">
    <source>
        <dbReference type="Proteomes" id="UP000475385"/>
    </source>
</evidence>
<organism evidence="1 2">
    <name type="scientific">Falsiroseomonas algicola</name>
    <dbReference type="NCBI Taxonomy" id="2716930"/>
    <lineage>
        <taxon>Bacteria</taxon>
        <taxon>Pseudomonadati</taxon>
        <taxon>Pseudomonadota</taxon>
        <taxon>Alphaproteobacteria</taxon>
        <taxon>Acetobacterales</taxon>
        <taxon>Roseomonadaceae</taxon>
        <taxon>Falsiroseomonas</taxon>
    </lineage>
</organism>
<protein>
    <submittedName>
        <fullName evidence="1">Uncharacterized protein</fullName>
    </submittedName>
</protein>
<sequence length="121" mass="13752">MSEMKIFTLTRSNGPRVRFEGVHLGGDEGDVTGDHRRLDVDIYRTKGGRLIARMTFITRWQHERGATLVLVEDDGVSIREDMLDALTLSFSGEKWFDRERLGEIVTSALKEADALDVERVD</sequence>
<dbReference type="Proteomes" id="UP000475385">
    <property type="component" value="Unassembled WGS sequence"/>
</dbReference>
<dbReference type="AlphaFoldDB" id="A0A6M1LY20"/>
<accession>A0A6M1LY20</accession>
<keyword evidence="2" id="KW-1185">Reference proteome</keyword>
<dbReference type="RefSeq" id="WP_164698300.1">
    <property type="nucleotide sequence ID" value="NZ_JAAIKB010000039.1"/>
</dbReference>
<reference evidence="1 2" key="2">
    <citation type="submission" date="2020-03" db="EMBL/GenBank/DDBJ databases">
        <title>Roseomonas stagni sp. nov., isolated from pond water in Japan.</title>
        <authorList>
            <person name="Furuhata K."/>
            <person name="Miyamoto H."/>
            <person name="Goto K."/>
        </authorList>
    </citation>
    <scope>NUCLEOTIDE SEQUENCE [LARGE SCALE GENOMIC DNA]</scope>
    <source>
        <strain evidence="1 2">PeD5</strain>
    </source>
</reference>
<proteinExistence type="predicted"/>
<comment type="caution">
    <text evidence="1">The sequence shown here is derived from an EMBL/GenBank/DDBJ whole genome shotgun (WGS) entry which is preliminary data.</text>
</comment>
<gene>
    <name evidence="1" type="ORF">G3576_30735</name>
</gene>
<dbReference type="EMBL" id="JAAIKB010000039">
    <property type="protein sequence ID" value="NGM24394.1"/>
    <property type="molecule type" value="Genomic_DNA"/>
</dbReference>
<name>A0A6M1LY20_9PROT</name>
<reference evidence="1 2" key="1">
    <citation type="submission" date="2020-02" db="EMBL/GenBank/DDBJ databases">
        <authorList>
            <person name="Kim H.M."/>
            <person name="Jeon C.O."/>
        </authorList>
    </citation>
    <scope>NUCLEOTIDE SEQUENCE [LARGE SCALE GENOMIC DNA]</scope>
    <source>
        <strain evidence="1 2">PeD5</strain>
    </source>
</reference>
<evidence type="ECO:0000313" key="1">
    <source>
        <dbReference type="EMBL" id="NGM24394.1"/>
    </source>
</evidence>